<comment type="caution">
    <text evidence="1">The sequence shown here is derived from an EMBL/GenBank/DDBJ whole genome shotgun (WGS) entry which is preliminary data.</text>
</comment>
<protein>
    <submittedName>
        <fullName evidence="1">Uncharacterized protein</fullName>
    </submittedName>
</protein>
<reference evidence="1 2" key="1">
    <citation type="submission" date="2017-12" db="EMBL/GenBank/DDBJ databases">
        <title>Sequencing the genomes of 1000 Actinobacteria strains.</title>
        <authorList>
            <person name="Klenk H.-P."/>
        </authorList>
    </citation>
    <scope>NUCLEOTIDE SEQUENCE [LARGE SCALE GENOMIC DNA]</scope>
    <source>
        <strain evidence="1 2">DSM 45165</strain>
    </source>
</reference>
<sequence>MTDVVLPQRIRLAIQRRLPRSRRARGHRRSRRRRAHRIAGMLFLEAPRAIGLGHGGSPLSVPLGPVANLDGDTRTVGPAVS</sequence>
<dbReference type="Proteomes" id="UP000233750">
    <property type="component" value="Unassembled WGS sequence"/>
</dbReference>
<dbReference type="AlphaFoldDB" id="A0A2N3WL25"/>
<dbReference type="EMBL" id="PJMY01000003">
    <property type="protein sequence ID" value="PKV94568.1"/>
    <property type="molecule type" value="Genomic_DNA"/>
</dbReference>
<gene>
    <name evidence="1" type="ORF">ATK30_5447</name>
</gene>
<keyword evidence="2" id="KW-1185">Reference proteome</keyword>
<dbReference type="RefSeq" id="WP_101437972.1">
    <property type="nucleotide sequence ID" value="NZ_PJMY01000003.1"/>
</dbReference>
<dbReference type="OrthoDB" id="9807329at2"/>
<evidence type="ECO:0000313" key="2">
    <source>
        <dbReference type="Proteomes" id="UP000233750"/>
    </source>
</evidence>
<accession>A0A2N3WL25</accession>
<evidence type="ECO:0000313" key="1">
    <source>
        <dbReference type="EMBL" id="PKV94568.1"/>
    </source>
</evidence>
<name>A0A2N3WL25_9PSEU</name>
<proteinExistence type="predicted"/>
<organism evidence="1 2">
    <name type="scientific">Amycolatopsis echigonensis</name>
    <dbReference type="NCBI Taxonomy" id="2576905"/>
    <lineage>
        <taxon>Bacteria</taxon>
        <taxon>Bacillati</taxon>
        <taxon>Actinomycetota</taxon>
        <taxon>Actinomycetes</taxon>
        <taxon>Pseudonocardiales</taxon>
        <taxon>Pseudonocardiaceae</taxon>
        <taxon>Amycolatopsis</taxon>
    </lineage>
</organism>